<evidence type="ECO:0000313" key="2">
    <source>
        <dbReference type="Proteomes" id="UP001152178"/>
    </source>
</evidence>
<comment type="caution">
    <text evidence="1">The sequence shown here is derived from an EMBL/GenBank/DDBJ whole genome shotgun (WGS) entry which is preliminary data.</text>
</comment>
<sequence>MNIYVDEKTAKRMAVIAVERGEKPEVLAEYAVAEAALEYFRHRKDDPAKAVQP</sequence>
<accession>A0ABT4QU14</accession>
<dbReference type="Proteomes" id="UP001152178">
    <property type="component" value="Unassembled WGS sequence"/>
</dbReference>
<evidence type="ECO:0008006" key="3">
    <source>
        <dbReference type="Google" id="ProtNLM"/>
    </source>
</evidence>
<keyword evidence="2" id="KW-1185">Reference proteome</keyword>
<gene>
    <name evidence="1" type="ORF">OOJ09_12735</name>
</gene>
<reference evidence="1" key="1">
    <citation type="submission" date="2022-11" db="EMBL/GenBank/DDBJ databases">
        <authorList>
            <person name="Coimbra C."/>
        </authorList>
    </citation>
    <scope>NUCLEOTIDE SEQUENCE</scope>
    <source>
        <strain evidence="1">Jales19</strain>
    </source>
</reference>
<dbReference type="RefSeq" id="WP_269905546.1">
    <property type="nucleotide sequence ID" value="NZ_JAPFQA010000004.1"/>
</dbReference>
<evidence type="ECO:0000313" key="1">
    <source>
        <dbReference type="EMBL" id="MCZ8545052.1"/>
    </source>
</evidence>
<organism evidence="1 2">
    <name type="scientific">Mesorhizobium qingshengii</name>
    <dbReference type="NCBI Taxonomy" id="1165689"/>
    <lineage>
        <taxon>Bacteria</taxon>
        <taxon>Pseudomonadati</taxon>
        <taxon>Pseudomonadota</taxon>
        <taxon>Alphaproteobacteria</taxon>
        <taxon>Hyphomicrobiales</taxon>
        <taxon>Phyllobacteriaceae</taxon>
        <taxon>Mesorhizobium</taxon>
    </lineage>
</organism>
<dbReference type="EMBL" id="JAPFQA010000004">
    <property type="protein sequence ID" value="MCZ8545052.1"/>
    <property type="molecule type" value="Genomic_DNA"/>
</dbReference>
<protein>
    <recommendedName>
        <fullName evidence="3">Transposase</fullName>
    </recommendedName>
</protein>
<name>A0ABT4QU14_9HYPH</name>
<proteinExistence type="predicted"/>